<dbReference type="PROSITE" id="PS00108">
    <property type="entry name" value="PROTEIN_KINASE_ST"/>
    <property type="match status" value="1"/>
</dbReference>
<keyword evidence="5" id="KW-0418">Kinase</keyword>
<evidence type="ECO:0000313" key="11">
    <source>
        <dbReference type="EMBL" id="GAA5156665.1"/>
    </source>
</evidence>
<dbReference type="InterPro" id="IPR011009">
    <property type="entry name" value="Kinase-like_dom_sf"/>
</dbReference>
<dbReference type="InterPro" id="IPR008271">
    <property type="entry name" value="Ser/Thr_kinase_AS"/>
</dbReference>
<dbReference type="EC" id="2.7.11.1" evidence="1"/>
<dbReference type="PROSITE" id="PS50011">
    <property type="entry name" value="PROTEIN_KINASE_DOM"/>
    <property type="match status" value="1"/>
</dbReference>
<dbReference type="RefSeq" id="WP_345464495.1">
    <property type="nucleotide sequence ID" value="NZ_BAABKG010000008.1"/>
</dbReference>
<dbReference type="Pfam" id="PF00069">
    <property type="entry name" value="Pkinase"/>
    <property type="match status" value="1"/>
</dbReference>
<sequence length="444" mass="46151">MQPYPTVGSAFGRYDVVRELGRGGMGVVYAARHRDVGREVALKLLAPELADDRAYRTRFLREARTLGRLDSPHVVRLHDAGEQDGWLFIVTELLPDGDVDALLAARGPMPPALALDLVAQVADGIADAHRVQVLHRDVKPSNVLLQRRDDGSLRAVVCDFGVATALDLDHTRTAGLVGTVGYLAPERHEGADATVASDVYSLGCVLFAALTARQPYVGTISQVALGHLQGPVPQLPAGHPAKRAVDPVLARALAKDPARRHPSAEAFAAAVRAVGSTPEHGPGRSRRGLVAVAGVAALAVAGVVATLVLVGGDDDPDRGGAGRGAASSSTPSAGSSSASSAQPGSPEASTPAVSLDLTLTAESETVDPANPIRLAGTYAGRDGTTLQVQVREDSRWNDYPILCTVADGRFETGVRLASGGVNLIRVKDTTLPGVFSPPVRVVVG</sequence>
<keyword evidence="9" id="KW-0472">Membrane</keyword>
<organism evidence="11 12">
    <name type="scientific">Nocardioides marinquilinus</name>
    <dbReference type="NCBI Taxonomy" id="1210400"/>
    <lineage>
        <taxon>Bacteria</taxon>
        <taxon>Bacillati</taxon>
        <taxon>Actinomycetota</taxon>
        <taxon>Actinomycetes</taxon>
        <taxon>Propionibacteriales</taxon>
        <taxon>Nocardioidaceae</taxon>
        <taxon>Nocardioides</taxon>
    </lineage>
</organism>
<evidence type="ECO:0000256" key="6">
    <source>
        <dbReference type="ARBA" id="ARBA00022840"/>
    </source>
</evidence>
<keyword evidence="4 7" id="KW-0547">Nucleotide-binding</keyword>
<accession>A0ABP9Q469</accession>
<keyword evidence="9" id="KW-1133">Transmembrane helix</keyword>
<evidence type="ECO:0000256" key="3">
    <source>
        <dbReference type="ARBA" id="ARBA00022679"/>
    </source>
</evidence>
<keyword evidence="3" id="KW-0808">Transferase</keyword>
<evidence type="ECO:0000256" key="4">
    <source>
        <dbReference type="ARBA" id="ARBA00022741"/>
    </source>
</evidence>
<feature type="compositionally biased region" description="Low complexity" evidence="8">
    <location>
        <begin position="324"/>
        <end position="349"/>
    </location>
</feature>
<dbReference type="SMART" id="SM00220">
    <property type="entry name" value="S_TKc"/>
    <property type="match status" value="1"/>
</dbReference>
<feature type="region of interest" description="Disordered" evidence="8">
    <location>
        <begin position="314"/>
        <end position="352"/>
    </location>
</feature>
<evidence type="ECO:0000256" key="2">
    <source>
        <dbReference type="ARBA" id="ARBA00022527"/>
    </source>
</evidence>
<proteinExistence type="predicted"/>
<protein>
    <recommendedName>
        <fullName evidence="1">non-specific serine/threonine protein kinase</fullName>
        <ecNumber evidence="1">2.7.11.1</ecNumber>
    </recommendedName>
</protein>
<evidence type="ECO:0000256" key="7">
    <source>
        <dbReference type="PROSITE-ProRule" id="PRU10141"/>
    </source>
</evidence>
<dbReference type="PANTHER" id="PTHR43289">
    <property type="entry name" value="MITOGEN-ACTIVATED PROTEIN KINASE KINASE KINASE 20-RELATED"/>
    <property type="match status" value="1"/>
</dbReference>
<evidence type="ECO:0000256" key="9">
    <source>
        <dbReference type="SAM" id="Phobius"/>
    </source>
</evidence>
<keyword evidence="12" id="KW-1185">Reference proteome</keyword>
<reference evidence="12" key="1">
    <citation type="journal article" date="2019" name="Int. J. Syst. Evol. Microbiol.">
        <title>The Global Catalogue of Microorganisms (GCM) 10K type strain sequencing project: providing services to taxonomists for standard genome sequencing and annotation.</title>
        <authorList>
            <consortium name="The Broad Institute Genomics Platform"/>
            <consortium name="The Broad Institute Genome Sequencing Center for Infectious Disease"/>
            <person name="Wu L."/>
            <person name="Ma J."/>
        </authorList>
    </citation>
    <scope>NUCLEOTIDE SEQUENCE [LARGE SCALE GENOMIC DNA]</scope>
    <source>
        <strain evidence="12">JCM 18459</strain>
    </source>
</reference>
<gene>
    <name evidence="11" type="ORF">GCM10023340_45130</name>
</gene>
<evidence type="ECO:0000256" key="8">
    <source>
        <dbReference type="SAM" id="MobiDB-lite"/>
    </source>
</evidence>
<feature type="binding site" evidence="7">
    <location>
        <position position="43"/>
    </location>
    <ligand>
        <name>ATP</name>
        <dbReference type="ChEBI" id="CHEBI:30616"/>
    </ligand>
</feature>
<dbReference type="InterPro" id="IPR000719">
    <property type="entry name" value="Prot_kinase_dom"/>
</dbReference>
<name>A0ABP9Q469_9ACTN</name>
<feature type="transmembrane region" description="Helical" evidence="9">
    <location>
        <begin position="289"/>
        <end position="310"/>
    </location>
</feature>
<keyword evidence="2" id="KW-0723">Serine/threonine-protein kinase</keyword>
<evidence type="ECO:0000313" key="12">
    <source>
        <dbReference type="Proteomes" id="UP001500221"/>
    </source>
</evidence>
<evidence type="ECO:0000256" key="5">
    <source>
        <dbReference type="ARBA" id="ARBA00022777"/>
    </source>
</evidence>
<dbReference type="Gene3D" id="1.10.510.10">
    <property type="entry name" value="Transferase(Phosphotransferase) domain 1"/>
    <property type="match status" value="1"/>
</dbReference>
<dbReference type="PROSITE" id="PS00107">
    <property type="entry name" value="PROTEIN_KINASE_ATP"/>
    <property type="match status" value="1"/>
</dbReference>
<dbReference type="Gene3D" id="3.30.200.20">
    <property type="entry name" value="Phosphorylase Kinase, domain 1"/>
    <property type="match status" value="1"/>
</dbReference>
<keyword evidence="9" id="KW-0812">Transmembrane</keyword>
<keyword evidence="6 7" id="KW-0067">ATP-binding</keyword>
<evidence type="ECO:0000256" key="1">
    <source>
        <dbReference type="ARBA" id="ARBA00012513"/>
    </source>
</evidence>
<dbReference type="CDD" id="cd14014">
    <property type="entry name" value="STKc_PknB_like"/>
    <property type="match status" value="1"/>
</dbReference>
<dbReference type="Proteomes" id="UP001500221">
    <property type="component" value="Unassembled WGS sequence"/>
</dbReference>
<dbReference type="InterPro" id="IPR017441">
    <property type="entry name" value="Protein_kinase_ATP_BS"/>
</dbReference>
<evidence type="ECO:0000259" key="10">
    <source>
        <dbReference type="PROSITE" id="PS50011"/>
    </source>
</evidence>
<dbReference type="SUPFAM" id="SSF56112">
    <property type="entry name" value="Protein kinase-like (PK-like)"/>
    <property type="match status" value="1"/>
</dbReference>
<dbReference type="PANTHER" id="PTHR43289:SF6">
    <property type="entry name" value="SERINE_THREONINE-PROTEIN KINASE NEKL-3"/>
    <property type="match status" value="1"/>
</dbReference>
<feature type="domain" description="Protein kinase" evidence="10">
    <location>
        <begin position="14"/>
        <end position="274"/>
    </location>
</feature>
<comment type="caution">
    <text evidence="11">The sequence shown here is derived from an EMBL/GenBank/DDBJ whole genome shotgun (WGS) entry which is preliminary data.</text>
</comment>
<dbReference type="EMBL" id="BAABKG010000008">
    <property type="protein sequence ID" value="GAA5156665.1"/>
    <property type="molecule type" value="Genomic_DNA"/>
</dbReference>